<reference evidence="1 2" key="1">
    <citation type="submission" date="2020-04" db="EMBL/GenBank/DDBJ databases">
        <title>Sequencing and Assembly of C. fimi.</title>
        <authorList>
            <person name="Ramsey A.R."/>
        </authorList>
    </citation>
    <scope>NUCLEOTIDE SEQUENCE [LARGE SCALE GENOMIC DNA]</scope>
    <source>
        <strain evidence="1 2">SB</strain>
    </source>
</reference>
<dbReference type="RefSeq" id="WP_169325890.1">
    <property type="nucleotide sequence ID" value="NZ_JABCJJ010000039.1"/>
</dbReference>
<proteinExistence type="predicted"/>
<evidence type="ECO:0000313" key="2">
    <source>
        <dbReference type="Proteomes" id="UP000562124"/>
    </source>
</evidence>
<dbReference type="Proteomes" id="UP000562124">
    <property type="component" value="Unassembled WGS sequence"/>
</dbReference>
<keyword evidence="2" id="KW-1185">Reference proteome</keyword>
<organism evidence="1 2">
    <name type="scientific">Cellulomonas fimi</name>
    <dbReference type="NCBI Taxonomy" id="1708"/>
    <lineage>
        <taxon>Bacteria</taxon>
        <taxon>Bacillati</taxon>
        <taxon>Actinomycetota</taxon>
        <taxon>Actinomycetes</taxon>
        <taxon>Micrococcales</taxon>
        <taxon>Cellulomonadaceae</taxon>
        <taxon>Cellulomonas</taxon>
    </lineage>
</organism>
<protein>
    <submittedName>
        <fullName evidence="1">Uncharacterized protein</fullName>
    </submittedName>
</protein>
<dbReference type="EMBL" id="JABCJJ010000039">
    <property type="protein sequence ID" value="NMR21520.1"/>
    <property type="molecule type" value="Genomic_DNA"/>
</dbReference>
<sequence length="107" mass="12366">MLWFAVWTLLVLATLAGAFLLGRDLWRKGKALLAEVERAMAVVEALAERADQLSAAAERPPITHDLLTDRSVVRARLDRLHEARDVRRALRRLRHERTIRSWDVYAR</sequence>
<comment type="caution">
    <text evidence="1">The sequence shown here is derived from an EMBL/GenBank/DDBJ whole genome shotgun (WGS) entry which is preliminary data.</text>
</comment>
<gene>
    <name evidence="1" type="ORF">HIR71_15060</name>
</gene>
<evidence type="ECO:0000313" key="1">
    <source>
        <dbReference type="EMBL" id="NMR21520.1"/>
    </source>
</evidence>
<accession>A0A7Y0M0I6</accession>
<dbReference type="AlphaFoldDB" id="A0A7Y0M0I6"/>
<name>A0A7Y0M0I6_CELFI</name>